<dbReference type="InterPro" id="IPR002591">
    <property type="entry name" value="Phosphodiest/P_Trfase"/>
</dbReference>
<gene>
    <name evidence="2" type="ORF">SHK19_05665</name>
</gene>
<dbReference type="EMBL" id="CP141059">
    <property type="protein sequence ID" value="WQQ27722.1"/>
    <property type="molecule type" value="Genomic_DNA"/>
</dbReference>
<dbReference type="InterPro" id="IPR017850">
    <property type="entry name" value="Alkaline_phosphatase_core_sf"/>
</dbReference>
<evidence type="ECO:0000313" key="3">
    <source>
        <dbReference type="Proteomes" id="UP001327225"/>
    </source>
</evidence>
<dbReference type="RefSeq" id="WP_322458256.1">
    <property type="nucleotide sequence ID" value="NZ_CP141059.1"/>
</dbReference>
<dbReference type="SUPFAM" id="SSF53649">
    <property type="entry name" value="Alkaline phosphatase-like"/>
    <property type="match status" value="1"/>
</dbReference>
<name>A0ABZ0ZVP4_9ACTN</name>
<dbReference type="PANTHER" id="PTHR10151">
    <property type="entry name" value="ECTONUCLEOTIDE PYROPHOSPHATASE/PHOSPHODIESTERASE"/>
    <property type="match status" value="1"/>
</dbReference>
<feature type="signal peptide" evidence="1">
    <location>
        <begin position="1"/>
        <end position="31"/>
    </location>
</feature>
<evidence type="ECO:0000256" key="1">
    <source>
        <dbReference type="SAM" id="SignalP"/>
    </source>
</evidence>
<keyword evidence="3" id="KW-1185">Reference proteome</keyword>
<dbReference type="Pfam" id="PF01663">
    <property type="entry name" value="Phosphodiest"/>
    <property type="match status" value="1"/>
</dbReference>
<dbReference type="Proteomes" id="UP001327225">
    <property type="component" value="Chromosome"/>
</dbReference>
<proteinExistence type="predicted"/>
<sequence length="352" mass="37987">MTSSAPRDRRLAVVSVGLALTAMFAPTPAPASDALSVPAGATVRHGEVRQVLAISLDGFNVDVLKKLGRRGAPNLHRLFRNGASTKNARTQVELTVTLPNHTSQLTGRRIFADGGEGGHGVTWNDDRPIRPDTIQAAAGEDVFSIFTQAHLAGRTTALFATESKFSLFKRSWPGAVNRSTIVQDGDHAVTVAARRDLLRRNRGFTFLHLGAMDEAGHAHGWFSRPYLRAARLVDAQLGILLEAIREHNRLHDLAIVLTADHGGPAGETRHDDATKYANFRIPFLVWGPGVERGDLYAMNPTYADPGTTQPGFAASPQPIRNGDLANLSANLLGLTSVPGSLWGLDQSLTWHN</sequence>
<organism evidence="2 3">
    <name type="scientific">Nocardioides bizhenqiangii</name>
    <dbReference type="NCBI Taxonomy" id="3095076"/>
    <lineage>
        <taxon>Bacteria</taxon>
        <taxon>Bacillati</taxon>
        <taxon>Actinomycetota</taxon>
        <taxon>Actinomycetes</taxon>
        <taxon>Propionibacteriales</taxon>
        <taxon>Nocardioidaceae</taxon>
        <taxon>Nocardioides</taxon>
    </lineage>
</organism>
<accession>A0ABZ0ZVP4</accession>
<protein>
    <submittedName>
        <fullName evidence="2">Alkaline phosphatase family protein</fullName>
    </submittedName>
</protein>
<dbReference type="PANTHER" id="PTHR10151:SF120">
    <property type="entry name" value="BIS(5'-ADENOSYL)-TRIPHOSPHATASE"/>
    <property type="match status" value="1"/>
</dbReference>
<keyword evidence="1" id="KW-0732">Signal</keyword>
<reference evidence="3" key="1">
    <citation type="submission" date="2023-12" db="EMBL/GenBank/DDBJ databases">
        <title>Novel species in genus Nocardioides.</title>
        <authorList>
            <person name="Zhou H."/>
        </authorList>
    </citation>
    <scope>NUCLEOTIDE SEQUENCE [LARGE SCALE GENOMIC DNA]</scope>
    <source>
        <strain evidence="3">HM61</strain>
    </source>
</reference>
<feature type="chain" id="PRO_5046527711" evidence="1">
    <location>
        <begin position="32"/>
        <end position="352"/>
    </location>
</feature>
<dbReference type="Gene3D" id="3.40.720.10">
    <property type="entry name" value="Alkaline Phosphatase, subunit A"/>
    <property type="match status" value="1"/>
</dbReference>
<evidence type="ECO:0000313" key="2">
    <source>
        <dbReference type="EMBL" id="WQQ27722.1"/>
    </source>
</evidence>